<protein>
    <submittedName>
        <fullName evidence="1">Uncharacterized protein</fullName>
    </submittedName>
</protein>
<dbReference type="Proteomes" id="UP000219020">
    <property type="component" value="Plasmid pMJ3"/>
</dbReference>
<dbReference type="EMBL" id="NBYY01000026">
    <property type="protein sequence ID" value="PCS22105.1"/>
    <property type="molecule type" value="Genomic_DNA"/>
</dbReference>
<dbReference type="Pfam" id="PF11140">
    <property type="entry name" value="DUF2913"/>
    <property type="match status" value="1"/>
</dbReference>
<organism evidence="1 2">
    <name type="scientific">Candidatus Enterovibrio escicola</name>
    <dbReference type="NCBI Taxonomy" id="1927127"/>
    <lineage>
        <taxon>Bacteria</taxon>
        <taxon>Pseudomonadati</taxon>
        <taxon>Pseudomonadota</taxon>
        <taxon>Gammaproteobacteria</taxon>
        <taxon>Vibrionales</taxon>
        <taxon>Vibrionaceae</taxon>
        <taxon>Enterovibrio</taxon>
    </lineage>
</organism>
<keyword evidence="2" id="KW-1185">Reference proteome</keyword>
<evidence type="ECO:0000313" key="2">
    <source>
        <dbReference type="Proteomes" id="UP000219020"/>
    </source>
</evidence>
<gene>
    <name evidence="1" type="ORF">BTN49_2298</name>
</gene>
<keyword evidence="1" id="KW-0614">Plasmid</keyword>
<name>A0A2A5T1R1_9GAMM</name>
<dbReference type="RefSeq" id="WP_097355571.1">
    <property type="nucleotide sequence ID" value="NZ_CAWNJE010000003.1"/>
</dbReference>
<dbReference type="OrthoDB" id="5826670at2"/>
<accession>A0A2A5T1R1</accession>
<dbReference type="GeneID" id="66950692"/>
<geneLocation type="plasmid" evidence="2">
    <name>pmj3</name>
</geneLocation>
<evidence type="ECO:0000313" key="1">
    <source>
        <dbReference type="EMBL" id="PCS22105.1"/>
    </source>
</evidence>
<proteinExistence type="predicted"/>
<comment type="caution">
    <text evidence="1">The sequence shown here is derived from an EMBL/GenBank/DDBJ whole genome shotgun (WGS) entry which is preliminary data.</text>
</comment>
<dbReference type="AlphaFoldDB" id="A0A2A5T1R1"/>
<reference evidence="2" key="1">
    <citation type="submission" date="2017-04" db="EMBL/GenBank/DDBJ databases">
        <title>Genome evolution of the luminous symbionts of deep sea anglerfish.</title>
        <authorList>
            <person name="Hendry T.A."/>
        </authorList>
    </citation>
    <scope>NUCLEOTIDE SEQUENCE [LARGE SCALE GENOMIC DNA]</scope>
    <source>
        <plasmid evidence="2">pmj3</plasmid>
    </source>
</reference>
<dbReference type="InterPro" id="IPR021316">
    <property type="entry name" value="DUF2913"/>
</dbReference>
<sequence length="114" mass="12672">MTSDYAQNMTDTSKLFDVLTQLKKKYGIESGTFDANQSNSIDAGTLYISPDDIEHCFDKEGKQLALLSIFVHQGKIAHSEIIKLIEKTGLFSAEIVERNNIKNQSRIVLSSTSS</sequence>